<accession>A0A1Y1WPU5</accession>
<evidence type="ECO:0000256" key="5">
    <source>
        <dbReference type="ARBA" id="ARBA00022490"/>
    </source>
</evidence>
<evidence type="ECO:0000256" key="4">
    <source>
        <dbReference type="ARBA" id="ARBA00012747"/>
    </source>
</evidence>
<keyword evidence="6" id="KW-0436">Ligase</keyword>
<dbReference type="Pfam" id="PF13507">
    <property type="entry name" value="GATase_5"/>
    <property type="match status" value="1"/>
</dbReference>
<keyword evidence="23" id="KW-1185">Reference proteome</keyword>
<dbReference type="CDD" id="cd02204">
    <property type="entry name" value="PurL_repeat2"/>
    <property type="match status" value="1"/>
</dbReference>
<evidence type="ECO:0000313" key="23">
    <source>
        <dbReference type="Proteomes" id="UP000193944"/>
    </source>
</evidence>
<evidence type="ECO:0000256" key="3">
    <source>
        <dbReference type="ARBA" id="ARBA00008608"/>
    </source>
</evidence>
<dbReference type="Gene3D" id="1.10.8.750">
    <property type="entry name" value="Phosphoribosylformylglycinamidine synthase, linker domain"/>
    <property type="match status" value="1"/>
</dbReference>
<feature type="domain" description="PurM-like C-terminal" evidence="18">
    <location>
        <begin position="886"/>
        <end position="1017"/>
    </location>
</feature>
<dbReference type="InterPro" id="IPR036921">
    <property type="entry name" value="PurM-like_N_sf"/>
</dbReference>
<organism evidence="22 23">
    <name type="scientific">Anaeromyces robustus</name>
    <dbReference type="NCBI Taxonomy" id="1754192"/>
    <lineage>
        <taxon>Eukaryota</taxon>
        <taxon>Fungi</taxon>
        <taxon>Fungi incertae sedis</taxon>
        <taxon>Chytridiomycota</taxon>
        <taxon>Chytridiomycota incertae sedis</taxon>
        <taxon>Neocallimastigomycetes</taxon>
        <taxon>Neocallimastigales</taxon>
        <taxon>Neocallimastigaceae</taxon>
        <taxon>Anaeromyces</taxon>
    </lineage>
</organism>
<dbReference type="SUPFAM" id="SSF52317">
    <property type="entry name" value="Class I glutamine amidotransferase-like"/>
    <property type="match status" value="1"/>
</dbReference>
<dbReference type="Pfam" id="PF18076">
    <property type="entry name" value="FGAR-AT_N"/>
    <property type="match status" value="1"/>
</dbReference>
<dbReference type="FunFam" id="3.30.1330.10:FF:000002">
    <property type="entry name" value="Phosphoribosylformylglycinamidine synthase"/>
    <property type="match status" value="1"/>
</dbReference>
<feature type="domain" description="FGAR-AT PurM N-terminal-like" evidence="21">
    <location>
        <begin position="694"/>
        <end position="854"/>
    </location>
</feature>
<dbReference type="PANTHER" id="PTHR10099:SF1">
    <property type="entry name" value="PHOSPHORIBOSYLFORMYLGLYCINAMIDINE SYNTHASE"/>
    <property type="match status" value="1"/>
</dbReference>
<evidence type="ECO:0000256" key="16">
    <source>
        <dbReference type="ARBA" id="ARBA00057317"/>
    </source>
</evidence>
<comment type="catalytic activity">
    <reaction evidence="15">
        <text>N(2)-formyl-N(1)-(5-phospho-beta-D-ribosyl)glycinamide + L-glutamine + ATP + H2O = 2-formamido-N(1)-(5-O-phospho-beta-D-ribosyl)acetamidine + L-glutamate + ADP + phosphate + H(+)</text>
        <dbReference type="Rhea" id="RHEA:17129"/>
        <dbReference type="ChEBI" id="CHEBI:15377"/>
        <dbReference type="ChEBI" id="CHEBI:15378"/>
        <dbReference type="ChEBI" id="CHEBI:29985"/>
        <dbReference type="ChEBI" id="CHEBI:30616"/>
        <dbReference type="ChEBI" id="CHEBI:43474"/>
        <dbReference type="ChEBI" id="CHEBI:58359"/>
        <dbReference type="ChEBI" id="CHEBI:147286"/>
        <dbReference type="ChEBI" id="CHEBI:147287"/>
        <dbReference type="ChEBI" id="CHEBI:456216"/>
        <dbReference type="EC" id="6.3.5.3"/>
    </reaction>
</comment>
<dbReference type="CDD" id="cd02203">
    <property type="entry name" value="PurL_repeat1"/>
    <property type="match status" value="1"/>
</dbReference>
<evidence type="ECO:0000259" key="20">
    <source>
        <dbReference type="Pfam" id="PF18076"/>
    </source>
</evidence>
<evidence type="ECO:0000256" key="7">
    <source>
        <dbReference type="ARBA" id="ARBA00022723"/>
    </source>
</evidence>
<evidence type="ECO:0000256" key="8">
    <source>
        <dbReference type="ARBA" id="ARBA00022741"/>
    </source>
</evidence>
<gene>
    <name evidence="22" type="ORF">BCR32DRAFT_210184</name>
</gene>
<keyword evidence="5" id="KW-0963">Cytoplasm</keyword>
<dbReference type="Gene3D" id="3.40.50.880">
    <property type="match status" value="1"/>
</dbReference>
<comment type="function">
    <text evidence="16">Phosphoribosylformylglycinamidine synthase involved in the purines biosynthetic pathway. Catalyzes the ATP-dependent conversion of formylglycinamide ribonucleotide (FGAR) and glutamine to yield formylglycinamidine ribonucleotide (FGAM) and glutamate.</text>
</comment>
<dbReference type="UniPathway" id="UPA00074">
    <property type="reaction ID" value="UER00128"/>
</dbReference>
<dbReference type="SUPFAM" id="SSF56042">
    <property type="entry name" value="PurM C-terminal domain-like"/>
    <property type="match status" value="2"/>
</dbReference>
<dbReference type="InterPro" id="IPR055181">
    <property type="entry name" value="FGAR-AT_PurM_N-like"/>
</dbReference>
<feature type="domain" description="Phosphoribosylformylglycinamidine synthase N-terminal" evidence="20">
    <location>
        <begin position="36"/>
        <end position="183"/>
    </location>
</feature>
<evidence type="ECO:0000256" key="1">
    <source>
        <dbReference type="ARBA" id="ARBA00004496"/>
    </source>
</evidence>
<dbReference type="Pfam" id="PF18072">
    <property type="entry name" value="FGAR-AT_linker"/>
    <property type="match status" value="1"/>
</dbReference>
<dbReference type="GO" id="GO:0004642">
    <property type="term" value="F:phosphoribosylformylglycinamidine synthase activity"/>
    <property type="evidence" value="ECO:0007669"/>
    <property type="project" value="UniProtKB-EC"/>
</dbReference>
<dbReference type="InterPro" id="IPR010073">
    <property type="entry name" value="PurL_large"/>
</dbReference>
<dbReference type="GO" id="GO:0006189">
    <property type="term" value="P:'de novo' IMP biosynthetic process"/>
    <property type="evidence" value="ECO:0007669"/>
    <property type="project" value="UniProtKB-UniPathway"/>
</dbReference>
<keyword evidence="10" id="KW-0067">ATP-binding</keyword>
<keyword evidence="12" id="KW-0315">Glutamine amidotransferase</keyword>
<comment type="subcellular location">
    <subcellularLocation>
        <location evidence="1">Cytoplasm</location>
    </subcellularLocation>
</comment>
<dbReference type="CDD" id="cd01740">
    <property type="entry name" value="GATase1_FGAR_AT"/>
    <property type="match status" value="1"/>
</dbReference>
<reference evidence="22 23" key="2">
    <citation type="submission" date="2016-08" db="EMBL/GenBank/DDBJ databases">
        <title>Pervasive Adenine N6-methylation of Active Genes in Fungi.</title>
        <authorList>
            <consortium name="DOE Joint Genome Institute"/>
            <person name="Mondo S.J."/>
            <person name="Dannebaum R.O."/>
            <person name="Kuo R.C."/>
            <person name="Labutti K."/>
            <person name="Haridas S."/>
            <person name="Kuo A."/>
            <person name="Salamov A."/>
            <person name="Ahrendt S.R."/>
            <person name="Lipzen A."/>
            <person name="Sullivan W."/>
            <person name="Andreopoulos W.B."/>
            <person name="Clum A."/>
            <person name="Lindquist E."/>
            <person name="Daum C."/>
            <person name="Ramamoorthy G.K."/>
            <person name="Gryganskyi A."/>
            <person name="Culley D."/>
            <person name="Magnuson J.K."/>
            <person name="James T.Y."/>
            <person name="O'Malley M.A."/>
            <person name="Stajich J.E."/>
            <person name="Spatafora J.W."/>
            <person name="Visel A."/>
            <person name="Grigoriev I.V."/>
        </authorList>
    </citation>
    <scope>NUCLEOTIDE SEQUENCE [LARGE SCALE GENOMIC DNA]</scope>
    <source>
        <strain evidence="22 23">S4</strain>
    </source>
</reference>
<feature type="domain" description="Phosphoribosylformylglycinamidine synthase linker" evidence="19">
    <location>
        <begin position="210"/>
        <end position="262"/>
    </location>
</feature>
<evidence type="ECO:0000313" key="22">
    <source>
        <dbReference type="EMBL" id="ORX75550.1"/>
    </source>
</evidence>
<keyword evidence="9" id="KW-0658">Purine biosynthesis</keyword>
<sequence length="1353" mass="149040">MLVLPASSAYSEFKKNVLLNEIKERNPVIEDIKAFYVHFAQTKDEFNNVSQELKDEILKKLGVLLHYGTKAANSPLPEETSILEAFASGKSEAEILSQFQKQMLLIIPRPGTISPWSSKATDISKICGLGKYLKRVERGIVFFIKKTDNTSVSSEDLLEFSDLIHDRMMQVILRKIPSEDTIFSTGEGRPLKTVGLTEAAKSGKDPRQVLVDANKEFGLALAEDEIDYLVNAFLKEESIKRDPTDTELMMFAQVNSEHCRHKIFGGKWTIDGKDKENSLFNMIRNTYKRNSDHILSAYSDNSAVLEGPKAKRLAVDQSSKEYKYNEEDIHMVVKVETHNHPTAVSPWPGAATGSGGEIRDEGAVGTGSKPKAGLTGFAVSNLLIPGHQQPWEKDVGKPSHISSALDIMIKGPLGGAAFNNEFGRPNICGYFRTYCESVPTESKEETEIRGFHKPIMIAGGMGNIRPQHITKKTIKPGAHLIVMGGPCMLIGLGGGAASSMAQGSSSAELDFASVQRENPEMERRCQQVLDACTACGEKNPIQSVHDVGAGGLSNALPEIVHDSDLGAIFQLRDIPNDDPRMSPMEIWCNESQERYVLAVNPEDLELFKSIAARERCPIADVGIATAEQRLVVVDSKYNTTPIDLPMSTLFGKPPKMHRYAKTHVPARFPIELPKEEGIVAEAASRVLKLPTVASKSFLITIGDRSVTGMVSRDQMVGPWQVPVSDVAVTATSYEAYYGEAMAMGERPPIALINHAASARMAVAESLLNLIAADVEDIRRVRLSANWMSAPDHEGEGAGIYEAVQAIGMEMCPELGITIPVGKDSMSMKTRWTDEKTNQQVVVTSPLSLNITAYGPVSDIRKTKTPQLRTDLGETVLVFLDLAEGKQRLGGSALGQVFNQLGDECPDVVKVETIKQFFDGMNKARDQIIAYHDRSDGGLFATIAEMCFAGHVGVELELIEVGAGIINTLFNEELGAVIQIKKSDVDSVREAFKSTGFNTDKSFYVIGRVREAGNNKMTFKIDGKVVLENERQNYQRMWAEASYLVQSIRDNANCAKQEYDQILDVNDPGLHSHLTFDPSEDITKNIKNENEASLPKVAILREQGVNSHMEMASAFKRAGFTSVDVHMSEILDGSVSLKGFVGLACCGGFSYGDVLGAGAGWAKSILLNDYARKEFTEFFHRKDTFALGVCNGCQMLSALKSLIPGTENWPSFVRNESEQFEARVAMVEIYDSPCIFFDGMAGSRFPIACAHGEGRSEFQSEEQMQKAIEQGIVSLRYVDNYGKPTEVYPSNPNGSPQGITGLTSADGRVLILMPHPERIFRTTSNSWHPDEWKEDGPWLRLFRNARKWVAEQKH</sequence>
<evidence type="ECO:0000259" key="21">
    <source>
        <dbReference type="Pfam" id="PF22689"/>
    </source>
</evidence>
<dbReference type="SUPFAM" id="SSF109736">
    <property type="entry name" value="FGAM synthase PurL, linker domain"/>
    <property type="match status" value="1"/>
</dbReference>
<evidence type="ECO:0000256" key="10">
    <source>
        <dbReference type="ARBA" id="ARBA00022840"/>
    </source>
</evidence>
<feature type="domain" description="PurM-like C-terminal" evidence="18">
    <location>
        <begin position="475"/>
        <end position="633"/>
    </location>
</feature>
<dbReference type="EMBL" id="MCFG01000350">
    <property type="protein sequence ID" value="ORX75550.1"/>
    <property type="molecule type" value="Genomic_DNA"/>
</dbReference>
<dbReference type="InterPro" id="IPR041609">
    <property type="entry name" value="PurL_linker"/>
</dbReference>
<evidence type="ECO:0000256" key="6">
    <source>
        <dbReference type="ARBA" id="ARBA00022598"/>
    </source>
</evidence>
<dbReference type="SUPFAM" id="SSF82697">
    <property type="entry name" value="PurS-like"/>
    <property type="match status" value="1"/>
</dbReference>
<dbReference type="Gene3D" id="3.30.1330.10">
    <property type="entry name" value="PurM-like, N-terminal domain"/>
    <property type="match status" value="2"/>
</dbReference>
<dbReference type="OrthoDB" id="6666987at2759"/>
<evidence type="ECO:0000256" key="9">
    <source>
        <dbReference type="ARBA" id="ARBA00022755"/>
    </source>
</evidence>
<dbReference type="Proteomes" id="UP000193944">
    <property type="component" value="Unassembled WGS sequence"/>
</dbReference>
<dbReference type="FunFam" id="3.90.650.10:FF:000002">
    <property type="entry name" value="Phosphoribosylformylglycinamidine synthase"/>
    <property type="match status" value="1"/>
</dbReference>
<proteinExistence type="inferred from homology"/>
<comment type="caution">
    <text evidence="22">The sequence shown here is derived from an EMBL/GenBank/DDBJ whole genome shotgun (WGS) entry which is preliminary data.</text>
</comment>
<dbReference type="GO" id="GO:0046872">
    <property type="term" value="F:metal ion binding"/>
    <property type="evidence" value="ECO:0007669"/>
    <property type="project" value="UniProtKB-KW"/>
</dbReference>
<keyword evidence="7" id="KW-0479">Metal-binding</keyword>
<dbReference type="EC" id="6.3.5.3" evidence="4"/>
<protein>
    <recommendedName>
        <fullName evidence="17">Phosphoribosylformylglycinamidine synthase</fullName>
        <ecNumber evidence="4">6.3.5.3</ecNumber>
    </recommendedName>
    <alternativeName>
        <fullName evidence="14">Formylglycinamide ribonucleotide amidotransferase</fullName>
    </alternativeName>
    <alternativeName>
        <fullName evidence="13">Formylglycinamide ribotide amidotransferase</fullName>
    </alternativeName>
</protein>
<dbReference type="HAMAP" id="MF_00419">
    <property type="entry name" value="PurL_1"/>
    <property type="match status" value="1"/>
</dbReference>
<dbReference type="GO" id="GO:0005524">
    <property type="term" value="F:ATP binding"/>
    <property type="evidence" value="ECO:0007669"/>
    <property type="project" value="UniProtKB-KW"/>
</dbReference>
<dbReference type="FunFam" id="3.30.1330.10:FF:000005">
    <property type="entry name" value="Phosphoribosylformylglycinamidine synthase"/>
    <property type="match status" value="1"/>
</dbReference>
<evidence type="ECO:0000256" key="11">
    <source>
        <dbReference type="ARBA" id="ARBA00022842"/>
    </source>
</evidence>
<dbReference type="InterPro" id="IPR036604">
    <property type="entry name" value="PurS-like_sf"/>
</dbReference>
<comment type="pathway">
    <text evidence="2">Purine metabolism; IMP biosynthesis via de novo pathway; 5-amino-1-(5-phospho-D-ribosyl)imidazole from N(2)-formyl-N(1)-(5-phospho-D-ribosyl)glycinamide: step 1/2.</text>
</comment>
<dbReference type="FunFam" id="3.40.50.880:FF:000008">
    <property type="entry name" value="Phosphoribosylformylglycinamidine synthase"/>
    <property type="match status" value="1"/>
</dbReference>
<dbReference type="PANTHER" id="PTHR10099">
    <property type="entry name" value="PHOSPHORIBOSYLFORMYLGLYCINAMIDINE SYNTHASE"/>
    <property type="match status" value="1"/>
</dbReference>
<dbReference type="InterPro" id="IPR036676">
    <property type="entry name" value="PurM-like_C_sf"/>
</dbReference>
<dbReference type="SUPFAM" id="SSF55326">
    <property type="entry name" value="PurM N-terminal domain-like"/>
    <property type="match status" value="2"/>
</dbReference>
<dbReference type="SMART" id="SM01211">
    <property type="entry name" value="GATase_5"/>
    <property type="match status" value="1"/>
</dbReference>
<dbReference type="InterPro" id="IPR040707">
    <property type="entry name" value="FGAR-AT_N"/>
</dbReference>
<dbReference type="InterPro" id="IPR010918">
    <property type="entry name" value="PurM-like_C_dom"/>
</dbReference>
<dbReference type="Pfam" id="PF22689">
    <property type="entry name" value="FGAR-AT_PurM_N-like"/>
    <property type="match status" value="1"/>
</dbReference>
<evidence type="ECO:0000256" key="14">
    <source>
        <dbReference type="ARBA" id="ARBA00032632"/>
    </source>
</evidence>
<evidence type="ECO:0000256" key="13">
    <source>
        <dbReference type="ARBA" id="ARBA00029823"/>
    </source>
</evidence>
<evidence type="ECO:0000259" key="18">
    <source>
        <dbReference type="Pfam" id="PF02769"/>
    </source>
</evidence>
<evidence type="ECO:0000259" key="19">
    <source>
        <dbReference type="Pfam" id="PF18072"/>
    </source>
</evidence>
<dbReference type="NCBIfam" id="NF003672">
    <property type="entry name" value="PRK05297.1"/>
    <property type="match status" value="1"/>
</dbReference>
<dbReference type="NCBIfam" id="TIGR01735">
    <property type="entry name" value="FGAM_synt"/>
    <property type="match status" value="1"/>
</dbReference>
<dbReference type="STRING" id="1754192.A0A1Y1WPU5"/>
<evidence type="ECO:0000256" key="12">
    <source>
        <dbReference type="ARBA" id="ARBA00022962"/>
    </source>
</evidence>
<comment type="similarity">
    <text evidence="3">In the N-terminal section; belongs to the FGAMS family.</text>
</comment>
<keyword evidence="8" id="KW-0547">Nucleotide-binding</keyword>
<evidence type="ECO:0000256" key="17">
    <source>
        <dbReference type="ARBA" id="ARBA00071729"/>
    </source>
</evidence>
<keyword evidence="11" id="KW-0460">Magnesium</keyword>
<dbReference type="InterPro" id="IPR029062">
    <property type="entry name" value="Class_I_gatase-like"/>
</dbReference>
<dbReference type="Gene3D" id="3.90.650.10">
    <property type="entry name" value="PurM-like C-terminal domain"/>
    <property type="match status" value="2"/>
</dbReference>
<reference evidence="22 23" key="1">
    <citation type="submission" date="2016-08" db="EMBL/GenBank/DDBJ databases">
        <title>A Parts List for Fungal Cellulosomes Revealed by Comparative Genomics.</title>
        <authorList>
            <consortium name="DOE Joint Genome Institute"/>
            <person name="Haitjema C.H."/>
            <person name="Gilmore S.P."/>
            <person name="Henske J.K."/>
            <person name="Solomon K.V."/>
            <person name="De Groot R."/>
            <person name="Kuo A."/>
            <person name="Mondo S.J."/>
            <person name="Salamov A.A."/>
            <person name="Labutti K."/>
            <person name="Zhao Z."/>
            <person name="Chiniquy J."/>
            <person name="Barry K."/>
            <person name="Brewer H.M."/>
            <person name="Purvine S.O."/>
            <person name="Wright A.T."/>
            <person name="Boxma B."/>
            <person name="Van Alen T."/>
            <person name="Hackstein J.H."/>
            <person name="Baker S.E."/>
            <person name="Grigoriev I.V."/>
            <person name="O'Malley M.A."/>
        </authorList>
    </citation>
    <scope>NUCLEOTIDE SEQUENCE [LARGE SCALE GENOMIC DNA]</scope>
    <source>
        <strain evidence="22 23">S4</strain>
    </source>
</reference>
<dbReference type="PROSITE" id="PS51273">
    <property type="entry name" value="GATASE_TYPE_1"/>
    <property type="match status" value="1"/>
</dbReference>
<evidence type="ECO:0000256" key="15">
    <source>
        <dbReference type="ARBA" id="ARBA00052585"/>
    </source>
</evidence>
<dbReference type="Pfam" id="PF02769">
    <property type="entry name" value="AIRS_C"/>
    <property type="match status" value="2"/>
</dbReference>
<dbReference type="GO" id="GO:0005737">
    <property type="term" value="C:cytoplasm"/>
    <property type="evidence" value="ECO:0007669"/>
    <property type="project" value="UniProtKB-SubCell"/>
</dbReference>
<evidence type="ECO:0000256" key="2">
    <source>
        <dbReference type="ARBA" id="ARBA00004920"/>
    </source>
</evidence>
<name>A0A1Y1WPU5_9FUNG</name>